<dbReference type="STRING" id="913774.A0A0C3H1D1"/>
<evidence type="ECO:0000313" key="3">
    <source>
        <dbReference type="Proteomes" id="UP000054321"/>
    </source>
</evidence>
<dbReference type="HOGENOM" id="CLU_039850_0_0_1"/>
<dbReference type="InParanoid" id="A0A0C3H1D1"/>
<proteinExistence type="predicted"/>
<sequence length="488" mass="54240">MATQALEGIALSSPKTPGTPSSQKRHISPSAETSASKRILLLALRGSTPSSPQIINVSAFSQTYIPKGLFPAGTAKIEDEQDTVGVSPLQPRHIILPFDLRKDPEAWHLDTNSKLLISLFPGAGVGFDGWCLIYWLNVLPPKPWPKTIAGVPCYFTVDKNRGSPFPPPRPAHWSNPSIGQEVDGRNLSDWDQVFQLIRKYFDEVQIPITEVQYWDEFVRIVLRNRNTDTTKLPKSVANVRCHYLYEDEMGRPEVPQARRLVEPEPANPDESEYNILRPGVRLASDFDPSQTGAYLKTSAGILVRDREGNTFMTCAAHGFPRKWGSAVYHPSPSTGQSIGELVMEIAHTDIALVKLNKEKEFVNETFESNLRGALRLQRLLTAKRYSILALDSPDTGFIEGTLAISAKMRVPVDDPLEPEQEWICTTWVYTGQGMSKDLPDGICGSAIWDEDGTVVGFFRYAPKTGVMTDWCAGIAAKELIERGFTIVQ</sequence>
<reference evidence="2 3" key="1">
    <citation type="submission" date="2014-04" db="EMBL/GenBank/DDBJ databases">
        <authorList>
            <consortium name="DOE Joint Genome Institute"/>
            <person name="Kuo A."/>
            <person name="Martino E."/>
            <person name="Perotto S."/>
            <person name="Kohler A."/>
            <person name="Nagy L.G."/>
            <person name="Floudas D."/>
            <person name="Copeland A."/>
            <person name="Barry K.W."/>
            <person name="Cichocki N."/>
            <person name="Veneault-Fourrey C."/>
            <person name="LaButti K."/>
            <person name="Lindquist E.A."/>
            <person name="Lipzen A."/>
            <person name="Lundell T."/>
            <person name="Morin E."/>
            <person name="Murat C."/>
            <person name="Sun H."/>
            <person name="Tunlid A."/>
            <person name="Henrissat B."/>
            <person name="Grigoriev I.V."/>
            <person name="Hibbett D.S."/>
            <person name="Martin F."/>
            <person name="Nordberg H.P."/>
            <person name="Cantor M.N."/>
            <person name="Hua S.X."/>
        </authorList>
    </citation>
    <scope>NUCLEOTIDE SEQUENCE [LARGE SCALE GENOMIC DNA]</scope>
    <source>
        <strain evidence="2 3">Zn</strain>
    </source>
</reference>
<dbReference type="Proteomes" id="UP000054321">
    <property type="component" value="Unassembled WGS sequence"/>
</dbReference>
<evidence type="ECO:0000256" key="1">
    <source>
        <dbReference type="SAM" id="MobiDB-lite"/>
    </source>
</evidence>
<evidence type="ECO:0000313" key="2">
    <source>
        <dbReference type="EMBL" id="KIM96321.1"/>
    </source>
</evidence>
<organism evidence="2 3">
    <name type="scientific">Oidiodendron maius (strain Zn)</name>
    <dbReference type="NCBI Taxonomy" id="913774"/>
    <lineage>
        <taxon>Eukaryota</taxon>
        <taxon>Fungi</taxon>
        <taxon>Dikarya</taxon>
        <taxon>Ascomycota</taxon>
        <taxon>Pezizomycotina</taxon>
        <taxon>Leotiomycetes</taxon>
        <taxon>Leotiomycetes incertae sedis</taxon>
        <taxon>Myxotrichaceae</taxon>
        <taxon>Oidiodendron</taxon>
    </lineage>
</organism>
<accession>A0A0C3H1D1</accession>
<keyword evidence="3" id="KW-1185">Reference proteome</keyword>
<protein>
    <submittedName>
        <fullName evidence="2">Uncharacterized protein</fullName>
    </submittedName>
</protein>
<dbReference type="EMBL" id="KN832884">
    <property type="protein sequence ID" value="KIM96321.1"/>
    <property type="molecule type" value="Genomic_DNA"/>
</dbReference>
<name>A0A0C3H1D1_OIDMZ</name>
<dbReference type="OrthoDB" id="3435749at2759"/>
<gene>
    <name evidence="2" type="ORF">OIDMADRAFT_44520</name>
</gene>
<reference evidence="3" key="2">
    <citation type="submission" date="2015-01" db="EMBL/GenBank/DDBJ databases">
        <title>Evolutionary Origins and Diversification of the Mycorrhizal Mutualists.</title>
        <authorList>
            <consortium name="DOE Joint Genome Institute"/>
            <consortium name="Mycorrhizal Genomics Consortium"/>
            <person name="Kohler A."/>
            <person name="Kuo A."/>
            <person name="Nagy L.G."/>
            <person name="Floudas D."/>
            <person name="Copeland A."/>
            <person name="Barry K.W."/>
            <person name="Cichocki N."/>
            <person name="Veneault-Fourrey C."/>
            <person name="LaButti K."/>
            <person name="Lindquist E.A."/>
            <person name="Lipzen A."/>
            <person name="Lundell T."/>
            <person name="Morin E."/>
            <person name="Murat C."/>
            <person name="Riley R."/>
            <person name="Ohm R."/>
            <person name="Sun H."/>
            <person name="Tunlid A."/>
            <person name="Henrissat B."/>
            <person name="Grigoriev I.V."/>
            <person name="Hibbett D.S."/>
            <person name="Martin F."/>
        </authorList>
    </citation>
    <scope>NUCLEOTIDE SEQUENCE [LARGE SCALE GENOMIC DNA]</scope>
    <source>
        <strain evidence="3">Zn</strain>
    </source>
</reference>
<feature type="region of interest" description="Disordered" evidence="1">
    <location>
        <begin position="1"/>
        <end position="32"/>
    </location>
</feature>
<dbReference type="AlphaFoldDB" id="A0A0C3H1D1"/>
<feature type="compositionally biased region" description="Polar residues" evidence="1">
    <location>
        <begin position="13"/>
        <end position="22"/>
    </location>
</feature>